<gene>
    <name evidence="2" type="ORF">PL2TA16_00873</name>
</gene>
<accession>V4HKJ8</accession>
<feature type="region of interest" description="Disordered" evidence="1">
    <location>
        <begin position="1"/>
        <end position="22"/>
    </location>
</feature>
<dbReference type="PATRIC" id="fig|1353533.3.peg.4381"/>
<name>V4HKJ8_PSEL2</name>
<dbReference type="InterPro" id="IPR021070">
    <property type="entry name" value="Killing_trait_RebB"/>
</dbReference>
<protein>
    <submittedName>
        <fullName evidence="2">Killing trait</fullName>
    </submittedName>
</protein>
<dbReference type="RefSeq" id="WP_023401224.1">
    <property type="nucleotide sequence ID" value="NZ_AUSV01000117.1"/>
</dbReference>
<feature type="compositionally biased region" description="Polar residues" evidence="1">
    <location>
        <begin position="10"/>
        <end position="22"/>
    </location>
</feature>
<dbReference type="AlphaFoldDB" id="V4HKJ8"/>
<proteinExistence type="predicted"/>
<dbReference type="EMBL" id="AUSV01000117">
    <property type="protein sequence ID" value="ESP91325.1"/>
    <property type="molecule type" value="Genomic_DNA"/>
</dbReference>
<dbReference type="Proteomes" id="UP000017820">
    <property type="component" value="Unassembled WGS sequence"/>
</dbReference>
<evidence type="ECO:0000313" key="2">
    <source>
        <dbReference type="EMBL" id="ESP91325.1"/>
    </source>
</evidence>
<evidence type="ECO:0000256" key="1">
    <source>
        <dbReference type="SAM" id="MobiDB-lite"/>
    </source>
</evidence>
<reference evidence="2 3" key="1">
    <citation type="submission" date="2013-07" db="EMBL/GenBank/DDBJ databases">
        <title>Draft genome sequence of Pseudoalteromonas luteoviolacea 2ta16.</title>
        <authorList>
            <person name="Allen E.E."/>
            <person name="Azam F."/>
            <person name="Podell S."/>
        </authorList>
    </citation>
    <scope>NUCLEOTIDE SEQUENCE [LARGE SCALE GENOMIC DNA]</scope>
    <source>
        <strain evidence="2 3">2ta16</strain>
    </source>
</reference>
<sequence>MSEQDKDSVPFSQQATSMTETTLAETLGLSMHNAVTSQQHAQMTTAASITNACARLLKTPGTPPAPGNNKAPADEEGDEVMIAEPAEAEPSKKEKKPRFNLFRFGKNKKHKQLIPHQKPMTQQRRSKYHDVTCQIQCAL</sequence>
<feature type="region of interest" description="Disordered" evidence="1">
    <location>
        <begin position="55"/>
        <end position="127"/>
    </location>
</feature>
<dbReference type="Pfam" id="PF11747">
    <property type="entry name" value="RebB"/>
    <property type="match status" value="1"/>
</dbReference>
<organism evidence="2 3">
    <name type="scientific">Pseudoalteromonas luteoviolacea (strain 2ta16)</name>
    <dbReference type="NCBI Taxonomy" id="1353533"/>
    <lineage>
        <taxon>Bacteria</taxon>
        <taxon>Pseudomonadati</taxon>
        <taxon>Pseudomonadota</taxon>
        <taxon>Gammaproteobacteria</taxon>
        <taxon>Alteromonadales</taxon>
        <taxon>Pseudoalteromonadaceae</taxon>
        <taxon>Pseudoalteromonas</taxon>
    </lineage>
</organism>
<evidence type="ECO:0000313" key="3">
    <source>
        <dbReference type="Proteomes" id="UP000017820"/>
    </source>
</evidence>
<comment type="caution">
    <text evidence="2">The sequence shown here is derived from an EMBL/GenBank/DDBJ whole genome shotgun (WGS) entry which is preliminary data.</text>
</comment>